<dbReference type="KEGG" id="vfa:MM35RIKEN_06780"/>
<gene>
    <name evidence="1" type="ORF">MM35RIKEN_06780</name>
</gene>
<name>A0A810PXR6_9FIRM</name>
<proteinExistence type="predicted"/>
<organism evidence="1 2">
    <name type="scientific">Vescimonas fastidiosa</name>
    <dbReference type="NCBI Taxonomy" id="2714353"/>
    <lineage>
        <taxon>Bacteria</taxon>
        <taxon>Bacillati</taxon>
        <taxon>Bacillota</taxon>
        <taxon>Clostridia</taxon>
        <taxon>Eubacteriales</taxon>
        <taxon>Oscillospiraceae</taxon>
        <taxon>Vescimonas</taxon>
    </lineage>
</organism>
<protein>
    <submittedName>
        <fullName evidence="1">Uncharacterized protein</fullName>
    </submittedName>
</protein>
<sequence length="3215" mass="337321">MTWWSRAYAAEIPAGYALDASKILNLADNGSYGGITRNGDKEFGITGAQGFVTLARVSQSNSLEGYTFQIFASDTWELTVDAGDLEKSFYGIGNDEHPFKGKIYMAKVPGSTYLKISGWNVLFNNLSNEASITKETDKIDLCADINAPFALCDTLTITKDSHALDISAFRFAAREVQSDGSVKGVVQGNKTAGLVAGKVTGSGTCAVDLSPCFKDGAQYALETAGGSAGGLFGMIEKDASVSVTTGNLNILVSSAGAGNAGLLVGENKGTFTVSSESTYTGSATAAADYAAGLVGVNANTGTVNFAKSVTVNAFTATGAYVGGVAGKSDGKITVETGKTCTVSGSTFTSAATLPMLGGAVGQATAAPVGSFVLSGNTFDKSGNIGGFIGSFTAEKAANFTDVTVTGATFNGTGAADHSVGGYFGLISGKNAVTLTNGKASAFTFNSLTAGSYGGVIGTVKANSVVTVGGGMTVTNTFASGGFSGSLGGAVGCVKQGAYCKLDNLTLNNTMNAALQAGVGDLVGQAADKALVDVGRITYTNNGQASVLVSATGVGTVLRLAGAITDSSASSGHIVRTQNQSLLYADTDYTFARTGTLASNDVGNYGQILRNDKLHILNFDAASHTVSVQNPLTFSTNITLSSAADAAKLALTLHTHGAVSGVKGIQGNQYKNLLSSSVTITLTGDIDLRGSGVEQFTPSNDPYTVFSGKIVGGGHTLTLSIGESARTQGAESANVGVLADISSVNSVNNRCWMGAFSAIAGASVENLTVDGEVMHYADAPKGFFLGGFGGYVSGNSITIQNCTTNLNITLDKGKGFTRMSIYIGGFLGSIQSNTAISITDSTTTAKISLLNGSYGIEAVYLGGMVGKVSTNTSKDIAFTGNTISASITQNVNATNAHVGGCFGDLICNNYINVDMTGTKAVNASVTSASSASAGGLIGHTVQKCKLVLDGAWQGTVSSGNASVGGLIYDLDGKLTVNSGFSVNGSTFTSKGETKGILVAEGTQAFVVVNCDPSGFQTVKADGFDLFVGKNIASRASMGVAATGGLVTVETGITEDADIGRIPDTSGWYSMISARQNSNTRYYFNIAKLDYTDGDYTPSTTAKTPADVIYWHVYDYVQGALPDYVREKSFPAAITDITGADKDIDMTNYSFYPTKKEGVTFDFSGKKLTFGYTVAGLPQTGQMFGIQSGILSDVIATNESITASLTNITLSGKIFPVNNNNSSSSGAFICGKVVGNRTATVTADANFKVEKVFFDGLTVDGAATPLLIDTIGSNVTGALTSVSQYTQGTYEEVNKTTAYTAKAASALIGRGGVAKENNSTASSNISVTFKNIVFAAEKGKSIFTKASYFEAINCVNGTGAYIYNFNLAEDWDGGHKNAVTYGTEISTNPKQYEYYDQEILVDPNTQPTQHGGTNTAFSNGYMPYVLTTMDGGTSLRVNRKSVNFDIGWGTYEHPYIIERAAQLEELTKLVSMIDSYSFQSEWIINYPKASGTALDYTDCDVYTASASGKLMSGTKTLKAETLREYLRGAYYKISAPMELSSEFTGIGTEQYPFHGVIAGNGTVIKLPDNTNVGNTGYCGFINVANGCAVYGLELSYEKVGLSGSFSSWDSPTSRAFSTKRAATSVAHFGGAIGWIVGGDNVLDHVTVRVNSLTAGHKTSVFGGYVGLISGGGVTVRSLGPGVDKVETAENSQYFYYAPYVGKAFCGYAISDDQEYKNTPKYASIAYIAAKQTTGTFTAQGDQGGAFTLDNAADLMMLGYSMYSGALSDETNSLSYGADVLSRSGNYAYVGETNHPDVTITAGRYAEDARTDGDNLIRRYFGIPAGTGISRKGKITATLTGAEYDMSQFGNAFRGLGSPYLGTECYNVLEVHGAATGTLVKLNASLKQYCYQASSKYEPDSVHNMALVMEPTGGGPVLISNITVSGTISLSVYDIANNTELTKKMSHWLKLDGSNNKETLFCLGGFLGYSGGAKFTDVALKDLTIHSPGWAGGLVASEHNQNGSSVNGCVIDSVKLEGLQSTGAVYAFLRAGSNTQLSNVKVTNAQVQTKVSEFSDANNDTYNAATGGLIGCIMNGTISVTDSSVSGSSVQFVSKKTTSSSYNGNAGGFIGTSRASVTFSNCTLDGAEVVSCSGYNGNTYPTEYTTSTVDVSGISDGTKNALAYALSSSTDAAGNAGGFVGVTAQANTYTNCVVKSDTAPTAILGYNNGGGVVGEGKRGANYSFTNLSVQTTNHPLYIMGRSCSAGLIPWHEQGDSANAVVAKRVKVSGSASAPVYILATKNSGGDVFASGLLGHVNQISVDVTDAEVSNCIIAGSRAAGVLRGFNGASTSLQNIKVFGNYIQSTNSSLAGIFNTVGKPVSLDGLYFADNMLRSGFKDKKEAGGIVDTISEKGVLNGCNILMKNNDMAFTGSAKTIADILKMTTTKPSGVTGTDYKSVGLIGYKNTGTANILAFSSEAGTNINQQERFVTESSGKATVIFAGYGAPSVFETEHFDKNNTAYTPAQALADHGVTPVTAGKLNGDAVTKTQGSATPDYLNANLEGWAAWKDKTVKLEDTGIKTLSVLTADKLRITQNTDLPVLSINGATQQTMSSFLNLLTGGGFGAMGSAYTLTVQADRYTLGNDGTLSPQAKGDGSVLYDGQKFTAGKYDDLESENKSLTVLTLTFQSSAVPTQTYSMNVVVYYPQILEYTSNISALEGEVYQLSSFLTAPKNFINVSAGSKYSLYVEYAYNDTAKKIENFNFDKRIESGTPDGSSSDKKNAFTAGTKFVLVDLNSPGAYGYKSYYYTADKDTYTLDFSSFQSEAGEPFTVKLLPEVVKNLLGKKDHLCKDANYGHVERYLLMVIPQTAESLMQYTLRATVAENDKNIIVRDHKEACSVNVWGKATGKMKLETPATTFSNVVGKELVVNAHVQVNFPSNYISAMHDRDIYGTHVFRIMDASNKAVSLPAGTKALLTGKDGKTLLATRVTTPTSTVRYELDNIVSLAPGDSLTDDFVLTLDFSEVSPADFSGVFADGGLYTLQDEFYISSDRAHYTNGSKIEGQALSFTAKTAVPVKLTVIPVDRKSQAINMGGVKDSTDSGKILFDLVADFSAVPVTDRENIKSAKVEFFLYQKQYDADSGKHVYSKKNLLGTLGTVDVDGRTVLPLTTDWKATGQYTLSVNLDYVLKQMKTDYQGILSNYRLMAKVTGLDANGRPVAYSAESYFVFLLCDIDNQIGA</sequence>
<dbReference type="Gene3D" id="2.160.20.110">
    <property type="match status" value="2"/>
</dbReference>
<accession>A0A810PXR6</accession>
<evidence type="ECO:0000313" key="2">
    <source>
        <dbReference type="Proteomes" id="UP000681343"/>
    </source>
</evidence>
<reference evidence="1" key="1">
    <citation type="submission" date="2020-09" db="EMBL/GenBank/DDBJ databases">
        <title>New species isolated from human feces.</title>
        <authorList>
            <person name="Kitahara M."/>
            <person name="Shigeno Y."/>
            <person name="Shime M."/>
            <person name="Matsumoto Y."/>
            <person name="Nakamura S."/>
            <person name="Motooka D."/>
            <person name="Fukuoka S."/>
            <person name="Nishikawa H."/>
            <person name="Benno Y."/>
        </authorList>
    </citation>
    <scope>NUCLEOTIDE SEQUENCE</scope>
    <source>
        <strain evidence="1">MM35</strain>
    </source>
</reference>
<dbReference type="EMBL" id="AP023415">
    <property type="protein sequence ID" value="BCK78486.1"/>
    <property type="molecule type" value="Genomic_DNA"/>
</dbReference>
<keyword evidence="2" id="KW-1185">Reference proteome</keyword>
<evidence type="ECO:0000313" key="1">
    <source>
        <dbReference type="EMBL" id="BCK78486.1"/>
    </source>
</evidence>
<dbReference type="Proteomes" id="UP000681343">
    <property type="component" value="Chromosome"/>
</dbReference>